<sequence length="140" mass="16025">MIDARRLLQPHSLAGLLVKYGDVPFTDLFARPSAPEFMEDCLYGILDHCNGLLLKYDGVLNPATRRWVPLPESRQPPRSWMSHYFQDKYLVFDPTVSMRFEVFLIPRLPGEGDDPPPEFWERHCLLPGLKDDAAAARLTA</sequence>
<evidence type="ECO:0000313" key="1">
    <source>
        <dbReference type="EMBL" id="WVZ59841.1"/>
    </source>
</evidence>
<keyword evidence="2" id="KW-1185">Reference proteome</keyword>
<dbReference type="PANTHER" id="PTHR34591:SF29">
    <property type="entry name" value="F-BOX DOMAIN-CONTAINING PROTEIN"/>
    <property type="match status" value="1"/>
</dbReference>
<dbReference type="AlphaFoldDB" id="A0AAQ3WFK5"/>
<organism evidence="1 2">
    <name type="scientific">Paspalum notatum var. saurae</name>
    <dbReference type="NCBI Taxonomy" id="547442"/>
    <lineage>
        <taxon>Eukaryota</taxon>
        <taxon>Viridiplantae</taxon>
        <taxon>Streptophyta</taxon>
        <taxon>Embryophyta</taxon>
        <taxon>Tracheophyta</taxon>
        <taxon>Spermatophyta</taxon>
        <taxon>Magnoliopsida</taxon>
        <taxon>Liliopsida</taxon>
        <taxon>Poales</taxon>
        <taxon>Poaceae</taxon>
        <taxon>PACMAD clade</taxon>
        <taxon>Panicoideae</taxon>
        <taxon>Andropogonodae</taxon>
        <taxon>Paspaleae</taxon>
        <taxon>Paspalinae</taxon>
        <taxon>Paspalum</taxon>
    </lineage>
</organism>
<proteinExistence type="predicted"/>
<dbReference type="PANTHER" id="PTHR34591">
    <property type="entry name" value="OS03G0653100 PROTEIN-RELATED"/>
    <property type="match status" value="1"/>
</dbReference>
<dbReference type="InterPro" id="IPR036693">
    <property type="entry name" value="TF_LuxR_autoind-bd_dom_sf"/>
</dbReference>
<reference evidence="1 2" key="1">
    <citation type="submission" date="2024-02" db="EMBL/GenBank/DDBJ databases">
        <title>High-quality chromosome-scale genome assembly of Pensacola bahiagrass (Paspalum notatum Flugge var. saurae).</title>
        <authorList>
            <person name="Vega J.M."/>
            <person name="Podio M."/>
            <person name="Orjuela J."/>
            <person name="Siena L.A."/>
            <person name="Pessino S.C."/>
            <person name="Combes M.C."/>
            <person name="Mariac C."/>
            <person name="Albertini E."/>
            <person name="Pupilli F."/>
            <person name="Ortiz J.P.A."/>
            <person name="Leblanc O."/>
        </authorList>
    </citation>
    <scope>NUCLEOTIDE SEQUENCE [LARGE SCALE GENOMIC DNA]</scope>
    <source>
        <strain evidence="1">R1</strain>
        <tissue evidence="1">Leaf</tissue>
    </source>
</reference>
<evidence type="ECO:0000313" key="2">
    <source>
        <dbReference type="Proteomes" id="UP001341281"/>
    </source>
</evidence>
<protein>
    <submittedName>
        <fullName evidence="1">Uncharacterized protein</fullName>
    </submittedName>
</protein>
<name>A0AAQ3WFK5_PASNO</name>
<dbReference type="SUPFAM" id="SSF75516">
    <property type="entry name" value="Pheromone-binding domain of LuxR-like quorum-sensing transcription factors"/>
    <property type="match status" value="1"/>
</dbReference>
<dbReference type="Proteomes" id="UP001341281">
    <property type="component" value="Chromosome 02"/>
</dbReference>
<gene>
    <name evidence="1" type="ORF">U9M48_009934</name>
</gene>
<accession>A0AAQ3WFK5</accession>
<dbReference type="EMBL" id="CP144746">
    <property type="protein sequence ID" value="WVZ59841.1"/>
    <property type="molecule type" value="Genomic_DNA"/>
</dbReference>